<feature type="region of interest" description="Disordered" evidence="1">
    <location>
        <begin position="108"/>
        <end position="137"/>
    </location>
</feature>
<accession>A0AAE0P3G2</accession>
<reference evidence="2" key="1">
    <citation type="journal article" date="2023" name="Mol. Phylogenet. Evol.">
        <title>Genome-scale phylogeny and comparative genomics of the fungal order Sordariales.</title>
        <authorList>
            <person name="Hensen N."/>
            <person name="Bonometti L."/>
            <person name="Westerberg I."/>
            <person name="Brannstrom I.O."/>
            <person name="Guillou S."/>
            <person name="Cros-Aarteil S."/>
            <person name="Calhoun S."/>
            <person name="Haridas S."/>
            <person name="Kuo A."/>
            <person name="Mondo S."/>
            <person name="Pangilinan J."/>
            <person name="Riley R."/>
            <person name="LaButti K."/>
            <person name="Andreopoulos B."/>
            <person name="Lipzen A."/>
            <person name="Chen C."/>
            <person name="Yan M."/>
            <person name="Daum C."/>
            <person name="Ng V."/>
            <person name="Clum A."/>
            <person name="Steindorff A."/>
            <person name="Ohm R.A."/>
            <person name="Martin F."/>
            <person name="Silar P."/>
            <person name="Natvig D.O."/>
            <person name="Lalanne C."/>
            <person name="Gautier V."/>
            <person name="Ament-Velasquez S.L."/>
            <person name="Kruys A."/>
            <person name="Hutchinson M.I."/>
            <person name="Powell A.J."/>
            <person name="Barry K."/>
            <person name="Miller A.N."/>
            <person name="Grigoriev I.V."/>
            <person name="Debuchy R."/>
            <person name="Gladieux P."/>
            <person name="Hiltunen Thoren M."/>
            <person name="Johannesson H."/>
        </authorList>
    </citation>
    <scope>NUCLEOTIDE SEQUENCE</scope>
    <source>
        <strain evidence="2">FGSC 1904</strain>
    </source>
</reference>
<dbReference type="AlphaFoldDB" id="A0AAE0P3G2"/>
<evidence type="ECO:0000256" key="1">
    <source>
        <dbReference type="SAM" id="MobiDB-lite"/>
    </source>
</evidence>
<sequence>MNQQSDVAEWLAGSRLLARPSPYLASKEGENLSNPKKVEEKLGYPVIRDASGIPLTAEFALAPPSRFAQNDMETMDCLAVLKVAIPDPRYWSPDGSFVTVAIVPSSQGNLQPSPGCQSTCGGGSGPGGTPQNESSVASRHNLIQQIMEGLENELEERKRIRPNGRCGYPEEVYPARKLNVDGEGDFLYYLIDIHNLQEKFVGGQRFSLQFRVYLHTSLMTINESSQYAPQSFLTSRLPYELWENGPPPSTGETTDYFAAGVLVSSVQVDARSEAGLQRHHSLTEKQRELLEKLRAIRREDLFTPKKRLIIEWEREHARGRLPNSDLRYSPPSSDGGLSDNE</sequence>
<proteinExistence type="predicted"/>
<name>A0AAE0P3G2_SORBR</name>
<gene>
    <name evidence="2" type="ORF">B0T20DRAFT_420680</name>
</gene>
<dbReference type="Proteomes" id="UP001281003">
    <property type="component" value="Unassembled WGS sequence"/>
</dbReference>
<keyword evidence="3" id="KW-1185">Reference proteome</keyword>
<reference evidence="2" key="2">
    <citation type="submission" date="2023-07" db="EMBL/GenBank/DDBJ databases">
        <authorList>
            <consortium name="Lawrence Berkeley National Laboratory"/>
            <person name="Haridas S."/>
            <person name="Hensen N."/>
            <person name="Bonometti L."/>
            <person name="Westerberg I."/>
            <person name="Brannstrom I.O."/>
            <person name="Guillou S."/>
            <person name="Cros-Aarteil S."/>
            <person name="Calhoun S."/>
            <person name="Kuo A."/>
            <person name="Mondo S."/>
            <person name="Pangilinan J."/>
            <person name="Riley R."/>
            <person name="LaButti K."/>
            <person name="Andreopoulos B."/>
            <person name="Lipzen A."/>
            <person name="Chen C."/>
            <person name="Yanf M."/>
            <person name="Daum C."/>
            <person name="Ng V."/>
            <person name="Clum A."/>
            <person name="Steindorff A."/>
            <person name="Ohm R."/>
            <person name="Martin F."/>
            <person name="Silar P."/>
            <person name="Natvig D."/>
            <person name="Lalanne C."/>
            <person name="Gautier V."/>
            <person name="Ament-velasquez S.L."/>
            <person name="Kruys A."/>
            <person name="Hutchinson M.I."/>
            <person name="Powell A.J."/>
            <person name="Barry K."/>
            <person name="Miller A.N."/>
            <person name="Grigoriev I.V."/>
            <person name="Debuchy R."/>
            <person name="Gladieux P."/>
            <person name="Thoren M.H."/>
            <person name="Johannesson H."/>
        </authorList>
    </citation>
    <scope>NUCLEOTIDE SEQUENCE</scope>
    <source>
        <strain evidence="2">FGSC 1904</strain>
    </source>
</reference>
<evidence type="ECO:0000313" key="2">
    <source>
        <dbReference type="EMBL" id="KAK3392280.1"/>
    </source>
</evidence>
<evidence type="ECO:0000313" key="3">
    <source>
        <dbReference type="Proteomes" id="UP001281003"/>
    </source>
</evidence>
<protein>
    <submittedName>
        <fullName evidence="2">Uncharacterized protein</fullName>
    </submittedName>
</protein>
<comment type="caution">
    <text evidence="2">The sequence shown here is derived from an EMBL/GenBank/DDBJ whole genome shotgun (WGS) entry which is preliminary data.</text>
</comment>
<feature type="region of interest" description="Disordered" evidence="1">
    <location>
        <begin position="320"/>
        <end position="341"/>
    </location>
</feature>
<dbReference type="EMBL" id="JAUTDP010000011">
    <property type="protein sequence ID" value="KAK3392280.1"/>
    <property type="molecule type" value="Genomic_DNA"/>
</dbReference>
<organism evidence="2 3">
    <name type="scientific">Sordaria brevicollis</name>
    <dbReference type="NCBI Taxonomy" id="83679"/>
    <lineage>
        <taxon>Eukaryota</taxon>
        <taxon>Fungi</taxon>
        <taxon>Dikarya</taxon>
        <taxon>Ascomycota</taxon>
        <taxon>Pezizomycotina</taxon>
        <taxon>Sordariomycetes</taxon>
        <taxon>Sordariomycetidae</taxon>
        <taxon>Sordariales</taxon>
        <taxon>Sordariaceae</taxon>
        <taxon>Sordaria</taxon>
    </lineage>
</organism>